<dbReference type="GO" id="GO:0015627">
    <property type="term" value="C:type II protein secretion system complex"/>
    <property type="evidence" value="ECO:0007669"/>
    <property type="project" value="InterPro"/>
</dbReference>
<dbReference type="Proteomes" id="UP001152766">
    <property type="component" value="Unassembled WGS sequence"/>
</dbReference>
<feature type="compositionally biased region" description="Low complexity" evidence="2">
    <location>
        <begin position="45"/>
        <end position="64"/>
    </location>
</feature>
<dbReference type="AlphaFoldDB" id="A0A9X4LI49"/>
<feature type="transmembrane region" description="Helical" evidence="3">
    <location>
        <begin position="86"/>
        <end position="106"/>
    </location>
</feature>
<evidence type="ECO:0000313" key="4">
    <source>
        <dbReference type="EMBL" id="MDG0863346.1"/>
    </source>
</evidence>
<keyword evidence="3" id="KW-0472">Membrane</keyword>
<comment type="caution">
    <text evidence="4">The sequence shown here is derived from an EMBL/GenBank/DDBJ whole genome shotgun (WGS) entry which is preliminary data.</text>
</comment>
<feature type="region of interest" description="Disordered" evidence="2">
    <location>
        <begin position="1"/>
        <end position="67"/>
    </location>
</feature>
<dbReference type="Gene3D" id="3.30.700.10">
    <property type="entry name" value="Glycoprotein, Type 4 Pilin"/>
    <property type="match status" value="1"/>
</dbReference>
<evidence type="ECO:0000256" key="1">
    <source>
        <dbReference type="ARBA" id="ARBA00022481"/>
    </source>
</evidence>
<sequence length="230" mass="25441">MTRPCSCRPTSRRRKPAAASPRWNWARRPSRRSSCAPDPIPRGGPAHSSSSSPRPRAPTARRSACGWKADPVSRCTDRGFTLVEMLAVVTIVGILAAAAQPLAVWVHKRQREAELHQALRTLRGALDAYRQAAKDGRITLKADDSGYPPDLDSLVRGVPDAKDAQQRKRIYFLRRLPRDPLADPALPAAQTWGLRSYDSPPESPAPGRDVFDVHSRSEGIALDGSHYRDW</sequence>
<gene>
    <name evidence="4" type="ORF">EXJ73_12805</name>
</gene>
<evidence type="ECO:0000256" key="2">
    <source>
        <dbReference type="SAM" id="MobiDB-lite"/>
    </source>
</evidence>
<feature type="region of interest" description="Disordered" evidence="2">
    <location>
        <begin position="192"/>
        <end position="211"/>
    </location>
</feature>
<dbReference type="Pfam" id="PF07963">
    <property type="entry name" value="N_methyl"/>
    <property type="match status" value="1"/>
</dbReference>
<dbReference type="PRINTS" id="PR00813">
    <property type="entry name" value="BCTERIALGSPG"/>
</dbReference>
<evidence type="ECO:0000313" key="5">
    <source>
        <dbReference type="Proteomes" id="UP001152766"/>
    </source>
</evidence>
<dbReference type="InterPro" id="IPR012902">
    <property type="entry name" value="N_methyl_site"/>
</dbReference>
<dbReference type="InterPro" id="IPR045584">
    <property type="entry name" value="Pilin-like"/>
</dbReference>
<dbReference type="NCBIfam" id="TIGR02532">
    <property type="entry name" value="IV_pilin_GFxxxE"/>
    <property type="match status" value="1"/>
</dbReference>
<organism evidence="4 5">
    <name type="scientific">Pelomonas aquatica</name>
    <dbReference type="NCBI Taxonomy" id="431058"/>
    <lineage>
        <taxon>Bacteria</taxon>
        <taxon>Pseudomonadati</taxon>
        <taxon>Pseudomonadota</taxon>
        <taxon>Betaproteobacteria</taxon>
        <taxon>Burkholderiales</taxon>
        <taxon>Sphaerotilaceae</taxon>
        <taxon>Roseateles</taxon>
    </lineage>
</organism>
<keyword evidence="1" id="KW-0488">Methylation</keyword>
<keyword evidence="3" id="KW-0812">Transmembrane</keyword>
<dbReference type="PROSITE" id="PS00409">
    <property type="entry name" value="PROKAR_NTER_METHYL"/>
    <property type="match status" value="1"/>
</dbReference>
<keyword evidence="5" id="KW-1185">Reference proteome</keyword>
<reference evidence="4" key="1">
    <citation type="submission" date="2019-02" db="EMBL/GenBank/DDBJ databases">
        <title>Draft genome of the type strain Pelomonas aquatica CCUG 52575T.</title>
        <authorList>
            <person name="Gomila M."/>
            <person name="Lalucat J."/>
        </authorList>
    </citation>
    <scope>NUCLEOTIDE SEQUENCE</scope>
    <source>
        <strain evidence="4">CCUG 52575</strain>
    </source>
</reference>
<dbReference type="EMBL" id="SGUG01000017">
    <property type="protein sequence ID" value="MDG0863346.1"/>
    <property type="molecule type" value="Genomic_DNA"/>
</dbReference>
<name>A0A9X4LI49_9BURK</name>
<accession>A0A9X4LI49</accession>
<dbReference type="InterPro" id="IPR000983">
    <property type="entry name" value="Bac_GSPG_pilin"/>
</dbReference>
<dbReference type="SUPFAM" id="SSF54523">
    <property type="entry name" value="Pili subunits"/>
    <property type="match status" value="1"/>
</dbReference>
<evidence type="ECO:0000256" key="3">
    <source>
        <dbReference type="SAM" id="Phobius"/>
    </source>
</evidence>
<protein>
    <submittedName>
        <fullName evidence="4">Type II secretion system protein</fullName>
    </submittedName>
</protein>
<dbReference type="GO" id="GO:0015628">
    <property type="term" value="P:protein secretion by the type II secretion system"/>
    <property type="evidence" value="ECO:0007669"/>
    <property type="project" value="InterPro"/>
</dbReference>
<proteinExistence type="predicted"/>
<keyword evidence="3" id="KW-1133">Transmembrane helix</keyword>